<protein>
    <submittedName>
        <fullName evidence="5">Resact receptor</fullName>
    </submittedName>
</protein>
<dbReference type="EMBL" id="BGPR01002356">
    <property type="protein sequence ID" value="GBM72126.1"/>
    <property type="molecule type" value="Genomic_DNA"/>
</dbReference>
<dbReference type="PANTHER" id="PTHR11920">
    <property type="entry name" value="GUANYLYL CYCLASE"/>
    <property type="match status" value="1"/>
</dbReference>
<evidence type="ECO:0000259" key="4">
    <source>
        <dbReference type="Pfam" id="PF07714"/>
    </source>
</evidence>
<name>A0A4Y2I4N1_ARAVE</name>
<dbReference type="OrthoDB" id="302535at2759"/>
<comment type="caution">
    <text evidence="5">The sequence shown here is derived from an EMBL/GenBank/DDBJ whole genome shotgun (WGS) entry which is preliminary data.</text>
</comment>
<dbReference type="GO" id="GO:0000166">
    <property type="term" value="F:nucleotide binding"/>
    <property type="evidence" value="ECO:0007669"/>
    <property type="project" value="UniProtKB-KW"/>
</dbReference>
<proteinExistence type="predicted"/>
<evidence type="ECO:0000313" key="6">
    <source>
        <dbReference type="Proteomes" id="UP000499080"/>
    </source>
</evidence>
<dbReference type="AlphaFoldDB" id="A0A4Y2I4N1"/>
<evidence type="ECO:0000256" key="2">
    <source>
        <dbReference type="ARBA" id="ARBA00023239"/>
    </source>
</evidence>
<evidence type="ECO:0000256" key="1">
    <source>
        <dbReference type="ARBA" id="ARBA00022741"/>
    </source>
</evidence>
<dbReference type="GO" id="GO:0004672">
    <property type="term" value="F:protein kinase activity"/>
    <property type="evidence" value="ECO:0007669"/>
    <property type="project" value="InterPro"/>
</dbReference>
<dbReference type="InterPro" id="IPR001245">
    <property type="entry name" value="Ser-Thr/Tyr_kinase_cat_dom"/>
</dbReference>
<dbReference type="SUPFAM" id="SSF56112">
    <property type="entry name" value="Protein kinase-like (PK-like)"/>
    <property type="match status" value="1"/>
</dbReference>
<dbReference type="InterPro" id="IPR050401">
    <property type="entry name" value="Cyclic_nucleotide_synthase"/>
</dbReference>
<dbReference type="Proteomes" id="UP000499080">
    <property type="component" value="Unassembled WGS sequence"/>
</dbReference>
<sequence>MRDLRHDNLNPFVGACVEPPNIIIITEYCSRGSLRDILENEDVKLDNMFNASIIGDIVRKDPTDSGKKTMWPTCRESQPHDKPNKTAHRLMPNSDVMDFYSYNMCNGFQKFIWCTAFDVLCTNLSSLYLKE</sequence>
<feature type="region of interest" description="Disordered" evidence="3">
    <location>
        <begin position="64"/>
        <end position="88"/>
    </location>
</feature>
<dbReference type="InterPro" id="IPR011009">
    <property type="entry name" value="Kinase-like_dom_sf"/>
</dbReference>
<dbReference type="Pfam" id="PF07714">
    <property type="entry name" value="PK_Tyr_Ser-Thr"/>
    <property type="match status" value="1"/>
</dbReference>
<evidence type="ECO:0000256" key="3">
    <source>
        <dbReference type="SAM" id="MobiDB-lite"/>
    </source>
</evidence>
<dbReference type="GO" id="GO:0005886">
    <property type="term" value="C:plasma membrane"/>
    <property type="evidence" value="ECO:0007669"/>
    <property type="project" value="TreeGrafter"/>
</dbReference>
<dbReference type="GO" id="GO:0004383">
    <property type="term" value="F:guanylate cyclase activity"/>
    <property type="evidence" value="ECO:0007669"/>
    <property type="project" value="TreeGrafter"/>
</dbReference>
<keyword evidence="5" id="KW-0675">Receptor</keyword>
<reference evidence="5 6" key="1">
    <citation type="journal article" date="2019" name="Sci. Rep.">
        <title>Orb-weaving spider Araneus ventricosus genome elucidates the spidroin gene catalogue.</title>
        <authorList>
            <person name="Kono N."/>
            <person name="Nakamura H."/>
            <person name="Ohtoshi R."/>
            <person name="Moran D.A.P."/>
            <person name="Shinohara A."/>
            <person name="Yoshida Y."/>
            <person name="Fujiwara M."/>
            <person name="Mori M."/>
            <person name="Tomita M."/>
            <person name="Arakawa K."/>
        </authorList>
    </citation>
    <scope>NUCLEOTIDE SEQUENCE [LARGE SCALE GENOMIC DNA]</scope>
</reference>
<dbReference type="Gene3D" id="1.10.510.10">
    <property type="entry name" value="Transferase(Phosphotransferase) domain 1"/>
    <property type="match status" value="1"/>
</dbReference>
<dbReference type="GO" id="GO:0007168">
    <property type="term" value="P:receptor guanylyl cyclase signaling pathway"/>
    <property type="evidence" value="ECO:0007669"/>
    <property type="project" value="TreeGrafter"/>
</dbReference>
<accession>A0A4Y2I4N1</accession>
<keyword evidence="1" id="KW-0547">Nucleotide-binding</keyword>
<keyword evidence="6" id="KW-1185">Reference proteome</keyword>
<gene>
    <name evidence="5" type="primary">GCY_7</name>
    <name evidence="5" type="ORF">AVEN_96214_1</name>
</gene>
<feature type="domain" description="Serine-threonine/tyrosine-protein kinase catalytic" evidence="4">
    <location>
        <begin position="1"/>
        <end position="48"/>
    </location>
</feature>
<dbReference type="GO" id="GO:0001653">
    <property type="term" value="F:peptide receptor activity"/>
    <property type="evidence" value="ECO:0007669"/>
    <property type="project" value="TreeGrafter"/>
</dbReference>
<keyword evidence="2" id="KW-0456">Lyase</keyword>
<dbReference type="PANTHER" id="PTHR11920:SF335">
    <property type="entry name" value="GUANYLATE CYCLASE"/>
    <property type="match status" value="1"/>
</dbReference>
<evidence type="ECO:0000313" key="5">
    <source>
        <dbReference type="EMBL" id="GBM72126.1"/>
    </source>
</evidence>
<organism evidence="5 6">
    <name type="scientific">Araneus ventricosus</name>
    <name type="common">Orbweaver spider</name>
    <name type="synonym">Epeira ventricosa</name>
    <dbReference type="NCBI Taxonomy" id="182803"/>
    <lineage>
        <taxon>Eukaryota</taxon>
        <taxon>Metazoa</taxon>
        <taxon>Ecdysozoa</taxon>
        <taxon>Arthropoda</taxon>
        <taxon>Chelicerata</taxon>
        <taxon>Arachnida</taxon>
        <taxon>Araneae</taxon>
        <taxon>Araneomorphae</taxon>
        <taxon>Entelegynae</taxon>
        <taxon>Araneoidea</taxon>
        <taxon>Araneidae</taxon>
        <taxon>Araneus</taxon>
    </lineage>
</organism>
<dbReference type="GO" id="GO:0004016">
    <property type="term" value="F:adenylate cyclase activity"/>
    <property type="evidence" value="ECO:0007669"/>
    <property type="project" value="TreeGrafter"/>
</dbReference>